<dbReference type="EMBL" id="GGEC01047834">
    <property type="protein sequence ID" value="MBX28318.1"/>
    <property type="molecule type" value="Transcribed_RNA"/>
</dbReference>
<organism evidence="1">
    <name type="scientific">Rhizophora mucronata</name>
    <name type="common">Asiatic mangrove</name>
    <dbReference type="NCBI Taxonomy" id="61149"/>
    <lineage>
        <taxon>Eukaryota</taxon>
        <taxon>Viridiplantae</taxon>
        <taxon>Streptophyta</taxon>
        <taxon>Embryophyta</taxon>
        <taxon>Tracheophyta</taxon>
        <taxon>Spermatophyta</taxon>
        <taxon>Magnoliopsida</taxon>
        <taxon>eudicotyledons</taxon>
        <taxon>Gunneridae</taxon>
        <taxon>Pentapetalae</taxon>
        <taxon>rosids</taxon>
        <taxon>fabids</taxon>
        <taxon>Malpighiales</taxon>
        <taxon>Rhizophoraceae</taxon>
        <taxon>Rhizophora</taxon>
    </lineage>
</organism>
<accession>A0A2P2MDL1</accession>
<evidence type="ECO:0000313" key="1">
    <source>
        <dbReference type="EMBL" id="MBX28318.1"/>
    </source>
</evidence>
<proteinExistence type="predicted"/>
<name>A0A2P2MDL1_RHIMU</name>
<protein>
    <submittedName>
        <fullName evidence="1">Uncharacterized protein</fullName>
    </submittedName>
</protein>
<sequence>MLRNLKDHSFREAP</sequence>
<reference evidence="1" key="1">
    <citation type="submission" date="2018-02" db="EMBL/GenBank/DDBJ databases">
        <title>Rhizophora mucronata_Transcriptome.</title>
        <authorList>
            <person name="Meera S.P."/>
            <person name="Sreeshan A."/>
            <person name="Augustine A."/>
        </authorList>
    </citation>
    <scope>NUCLEOTIDE SEQUENCE</scope>
    <source>
        <tissue evidence="1">Leaf</tissue>
    </source>
</reference>